<feature type="domain" description="Aldehyde dehydrogenase" evidence="3">
    <location>
        <begin position="20"/>
        <end position="439"/>
    </location>
</feature>
<dbReference type="AlphaFoldDB" id="A0A6B1DS01"/>
<dbReference type="InterPro" id="IPR016161">
    <property type="entry name" value="Ald_DH/histidinol_DH"/>
</dbReference>
<comment type="caution">
    <text evidence="4">The sequence shown here is derived from an EMBL/GenBank/DDBJ whole genome shotgun (WGS) entry which is preliminary data.</text>
</comment>
<dbReference type="Pfam" id="PF00171">
    <property type="entry name" value="Aldedh"/>
    <property type="match status" value="1"/>
</dbReference>
<dbReference type="PANTHER" id="PTHR43353:SF3">
    <property type="entry name" value="ALDEHYDE DEHYDROGENASE-RELATED"/>
    <property type="match status" value="1"/>
</dbReference>
<dbReference type="InterPro" id="IPR050740">
    <property type="entry name" value="Aldehyde_DH_Superfamily"/>
</dbReference>
<evidence type="ECO:0000256" key="2">
    <source>
        <dbReference type="SAM" id="MobiDB-lite"/>
    </source>
</evidence>
<dbReference type="InterPro" id="IPR015590">
    <property type="entry name" value="Aldehyde_DH_dom"/>
</dbReference>
<reference evidence="4" key="1">
    <citation type="submission" date="2019-09" db="EMBL/GenBank/DDBJ databases">
        <title>Characterisation of the sponge microbiome using genome-centric metagenomics.</title>
        <authorList>
            <person name="Engelberts J.P."/>
            <person name="Robbins S.J."/>
            <person name="De Goeij J.M."/>
            <person name="Aranda M."/>
            <person name="Bell S.C."/>
            <person name="Webster N.S."/>
        </authorList>
    </citation>
    <scope>NUCLEOTIDE SEQUENCE</scope>
    <source>
        <strain evidence="4">SB0662_bin_9</strain>
    </source>
</reference>
<dbReference type="InterPro" id="IPR044151">
    <property type="entry name" value="ALDH_KGSADH"/>
</dbReference>
<sequence length="524" mass="55028">MTVEPVLIAGEWRAPRDPQGTLQNENPSTRQLLPQVFPVTGRLDVEDAIAAGKAAARELRNVPVGQVADFLDALADGMEEQSGSLVEMAHAETGLPVEPRLNSIELPRTTDQLRQAAVAARDGSWRRATIDTGSNIRSMLGPLDAPVVVFGPNNFPFAFNSASGGDFAAAIAAGNPVIAKANTGHPGTTRLIADIALKILQDLDLPSAMVQLLYRTPRDVGALLVSHPDIGATGFTGSKAAGLQLKAAADQAGKPIYLEMSSVNPVFLLPGALRERGAELATEFYASCAMGAGQFCTNPGLVILQDDETGREFIKEASRLFDEGAPQVLLGAGGPGDIAASVAILTDAGAALVTGGSQADVSGYAFENTLLTVSGKEFLQDPDVMQTEAFGTVSLLVLADDQDQMAAIAGSMEGNLTGCIYSHGDGEDDEAYDTVAAELRSRVGRLLNDKMPTGVAVVPSMNHGGPFPATGHPGFTAVGIPASLSRFAALHCYDEVRPHRLPPELRDGNPTGMWRLIDGQWTRD</sequence>
<evidence type="ECO:0000259" key="3">
    <source>
        <dbReference type="Pfam" id="PF00171"/>
    </source>
</evidence>
<dbReference type="PANTHER" id="PTHR43353">
    <property type="entry name" value="SUCCINATE-SEMIALDEHYDE DEHYDROGENASE, MITOCHONDRIAL"/>
    <property type="match status" value="1"/>
</dbReference>
<name>A0A6B1DS01_9CHLR</name>
<dbReference type="CDD" id="cd07129">
    <property type="entry name" value="ALDH_KGSADH"/>
    <property type="match status" value="1"/>
</dbReference>
<dbReference type="Gene3D" id="3.40.309.10">
    <property type="entry name" value="Aldehyde Dehydrogenase, Chain A, domain 2"/>
    <property type="match status" value="1"/>
</dbReference>
<protein>
    <submittedName>
        <fullName evidence="4">Aldehyde dehydrogenase (NADP(+))</fullName>
    </submittedName>
</protein>
<dbReference type="GO" id="GO:0016620">
    <property type="term" value="F:oxidoreductase activity, acting on the aldehyde or oxo group of donors, NAD or NADP as acceptor"/>
    <property type="evidence" value="ECO:0007669"/>
    <property type="project" value="InterPro"/>
</dbReference>
<dbReference type="Gene3D" id="3.40.605.10">
    <property type="entry name" value="Aldehyde Dehydrogenase, Chain A, domain 1"/>
    <property type="match status" value="1"/>
</dbReference>
<proteinExistence type="predicted"/>
<accession>A0A6B1DS01</accession>
<dbReference type="InterPro" id="IPR016163">
    <property type="entry name" value="Ald_DH_C"/>
</dbReference>
<evidence type="ECO:0000256" key="1">
    <source>
        <dbReference type="ARBA" id="ARBA00023002"/>
    </source>
</evidence>
<feature type="region of interest" description="Disordered" evidence="2">
    <location>
        <begin position="1"/>
        <end position="27"/>
    </location>
</feature>
<dbReference type="SUPFAM" id="SSF53720">
    <property type="entry name" value="ALDH-like"/>
    <property type="match status" value="1"/>
</dbReference>
<dbReference type="EMBL" id="VXPY01000031">
    <property type="protein sequence ID" value="MYD89656.1"/>
    <property type="molecule type" value="Genomic_DNA"/>
</dbReference>
<keyword evidence="1" id="KW-0560">Oxidoreductase</keyword>
<dbReference type="InterPro" id="IPR016162">
    <property type="entry name" value="Ald_DH_N"/>
</dbReference>
<organism evidence="4">
    <name type="scientific">Caldilineaceae bacterium SB0662_bin_9</name>
    <dbReference type="NCBI Taxonomy" id="2605258"/>
    <lineage>
        <taxon>Bacteria</taxon>
        <taxon>Bacillati</taxon>
        <taxon>Chloroflexota</taxon>
        <taxon>Caldilineae</taxon>
        <taxon>Caldilineales</taxon>
        <taxon>Caldilineaceae</taxon>
    </lineage>
</organism>
<gene>
    <name evidence="4" type="ORF">F4Y08_04840</name>
</gene>
<evidence type="ECO:0000313" key="4">
    <source>
        <dbReference type="EMBL" id="MYD89656.1"/>
    </source>
</evidence>